<evidence type="ECO:0000259" key="1">
    <source>
        <dbReference type="PROSITE" id="PS50238"/>
    </source>
</evidence>
<dbReference type="InterPro" id="IPR029071">
    <property type="entry name" value="Ubiquitin-like_domsf"/>
</dbReference>
<dbReference type="Proteomes" id="UP000502823">
    <property type="component" value="Unassembled WGS sequence"/>
</dbReference>
<dbReference type="InParanoid" id="A0A6L2PZK9"/>
<name>A0A6L2PZK9_COPFO</name>
<reference evidence="3" key="1">
    <citation type="submission" date="2020-01" db="EMBL/GenBank/DDBJ databases">
        <title>Draft genome sequence of the Termite Coptotermes fromosanus.</title>
        <authorList>
            <person name="Itakura S."/>
            <person name="Yosikawa Y."/>
            <person name="Umezawa K."/>
        </authorList>
    </citation>
    <scope>NUCLEOTIDE SEQUENCE [LARGE SCALE GENOMIC DNA]</scope>
</reference>
<dbReference type="PROSITE" id="PS50238">
    <property type="entry name" value="RHOGAP"/>
    <property type="match status" value="1"/>
</dbReference>
<gene>
    <name evidence="2" type="ORF">Cfor_12158</name>
</gene>
<dbReference type="SMART" id="SM00324">
    <property type="entry name" value="RhoGAP"/>
    <property type="match status" value="1"/>
</dbReference>
<dbReference type="EMBL" id="BLKM01000712">
    <property type="protein sequence ID" value="GFG37674.1"/>
    <property type="molecule type" value="Genomic_DNA"/>
</dbReference>
<keyword evidence="3" id="KW-1185">Reference proteome</keyword>
<dbReference type="GO" id="GO:0005737">
    <property type="term" value="C:cytoplasm"/>
    <property type="evidence" value="ECO:0007669"/>
    <property type="project" value="TreeGrafter"/>
</dbReference>
<dbReference type="SUPFAM" id="SSF54236">
    <property type="entry name" value="Ubiquitin-like"/>
    <property type="match status" value="1"/>
</dbReference>
<dbReference type="SUPFAM" id="SSF50729">
    <property type="entry name" value="PH domain-like"/>
    <property type="match status" value="2"/>
</dbReference>
<dbReference type="GO" id="GO:0005547">
    <property type="term" value="F:phosphatidylinositol-3,4,5-trisphosphate binding"/>
    <property type="evidence" value="ECO:0007669"/>
    <property type="project" value="TreeGrafter"/>
</dbReference>
<dbReference type="Gene3D" id="1.10.555.10">
    <property type="entry name" value="Rho GTPase activation protein"/>
    <property type="match status" value="1"/>
</dbReference>
<evidence type="ECO:0000313" key="2">
    <source>
        <dbReference type="EMBL" id="GFG37674.1"/>
    </source>
</evidence>
<dbReference type="GO" id="GO:0007165">
    <property type="term" value="P:signal transduction"/>
    <property type="evidence" value="ECO:0007669"/>
    <property type="project" value="InterPro"/>
</dbReference>
<dbReference type="PANTHER" id="PTHR45899">
    <property type="entry name" value="RHO GTPASE ACTIVATING PROTEIN AT 15B, ISOFORM C"/>
    <property type="match status" value="1"/>
</dbReference>
<dbReference type="CDD" id="cd17113">
    <property type="entry name" value="RA_ARAPs"/>
    <property type="match status" value="1"/>
</dbReference>
<dbReference type="Gene3D" id="3.10.20.90">
    <property type="entry name" value="Phosphatidylinositol 3-kinase Catalytic Subunit, Chain A, domain 1"/>
    <property type="match status" value="1"/>
</dbReference>
<organism evidence="2 3">
    <name type="scientific">Coptotermes formosanus</name>
    <name type="common">Formosan subterranean termite</name>
    <dbReference type="NCBI Taxonomy" id="36987"/>
    <lineage>
        <taxon>Eukaryota</taxon>
        <taxon>Metazoa</taxon>
        <taxon>Ecdysozoa</taxon>
        <taxon>Arthropoda</taxon>
        <taxon>Hexapoda</taxon>
        <taxon>Insecta</taxon>
        <taxon>Pterygota</taxon>
        <taxon>Neoptera</taxon>
        <taxon>Polyneoptera</taxon>
        <taxon>Dictyoptera</taxon>
        <taxon>Blattodea</taxon>
        <taxon>Blattoidea</taxon>
        <taxon>Termitoidae</taxon>
        <taxon>Rhinotermitidae</taxon>
        <taxon>Coptotermes</taxon>
    </lineage>
</organism>
<protein>
    <recommendedName>
        <fullName evidence="1">Rho-GAP domain-containing protein</fullName>
    </recommendedName>
</protein>
<dbReference type="InterPro" id="IPR000198">
    <property type="entry name" value="RhoGAP_dom"/>
</dbReference>
<dbReference type="OrthoDB" id="29546at2759"/>
<proteinExistence type="predicted"/>
<comment type="caution">
    <text evidence="2">The sequence shown here is derived from an EMBL/GenBank/DDBJ whole genome shotgun (WGS) entry which is preliminary data.</text>
</comment>
<dbReference type="PANTHER" id="PTHR45899:SF2">
    <property type="entry name" value="RHO GTPASE ACTIVATING PROTEIN AT 15B, ISOFORM C"/>
    <property type="match status" value="1"/>
</dbReference>
<sequence length="569" mass="65076">MTLNFQVMSRRLISFGNRPEMLRQRRQCGSEGISGTWTSGWILAQKRTLFYRVQDGTLQEADLRKARCIVLQDSKPEAARLSVAEKGPLILVDFPGQALYLQMDSIRETMAWHSVIRAAAVDNGLHLAQQQLTHEEIPVIIDKCIKFIYAYGSMSQGIYRRSGANSSITRLLALFQQDAWAVQLTRQEYSEYDVSSVLKRFLRDLPEPLLTVELHSQLCEIAAGKRGSDKSVHYRRVLEQLPPINYLTTRKLIGHLHFIHEQHEKNLMPVENLAAIWGPTLMHVEGENLIRARLESAVVADLIILFFQIFEVDAAELSREKRILEVLERYHSANSSTPQNKPSGDLKIWIHLERKDTSNCVNVTVGPQKLAGEVCFELASKTSLPAHELCLEEVVCGGALTRPLHHTERVLDVVLRWGYWSDVDRKDNCLVLCQNTVLKEAAGQVKYLSPLCGDLRFADRKSRSFKTYLFEFSQAKLCYYKDKRGSVKLSEWKIEDIVWYLGYEPKRNPQMRWAITFIDKHDKPERSKENPYFGCTVAGTSKEEQVRWIGAMLAAEHPQNVLPSPVLLQ</sequence>
<dbReference type="SUPFAM" id="SSF48350">
    <property type="entry name" value="GTPase activation domain, GAP"/>
    <property type="match status" value="1"/>
</dbReference>
<feature type="domain" description="Rho-GAP" evidence="1">
    <location>
        <begin position="123"/>
        <end position="310"/>
    </location>
</feature>
<dbReference type="InterPro" id="IPR052227">
    <property type="entry name" value="Arf-Rho-GAP_ANK-PH_domain"/>
</dbReference>
<evidence type="ECO:0000313" key="3">
    <source>
        <dbReference type="Proteomes" id="UP000502823"/>
    </source>
</evidence>
<dbReference type="InterPro" id="IPR008936">
    <property type="entry name" value="Rho_GTPase_activation_prot"/>
</dbReference>
<accession>A0A6L2PZK9</accession>
<dbReference type="AlphaFoldDB" id="A0A6L2PZK9"/>
<dbReference type="Pfam" id="PF00620">
    <property type="entry name" value="RhoGAP"/>
    <property type="match status" value="1"/>
</dbReference>